<keyword evidence="7" id="KW-1185">Reference proteome</keyword>
<dbReference type="SUPFAM" id="SSF116907">
    <property type="entry name" value="Hook domain"/>
    <property type="match status" value="1"/>
</dbReference>
<dbReference type="GO" id="GO:0030705">
    <property type="term" value="P:cytoskeleton-dependent intracellular transport"/>
    <property type="evidence" value="ECO:0007669"/>
    <property type="project" value="InterPro"/>
</dbReference>
<dbReference type="VEuPathDB" id="VectorBase:GBRI031727"/>
<evidence type="ECO:0000313" key="6">
    <source>
        <dbReference type="EnsemblMetazoa" id="GBRI031727-PA"/>
    </source>
</evidence>
<keyword evidence="2" id="KW-0963">Cytoplasm</keyword>
<dbReference type="EnsemblMetazoa" id="GBRI031727-RA">
    <property type="protein sequence ID" value="GBRI031727-PA"/>
    <property type="gene ID" value="GBRI031727"/>
</dbReference>
<dbReference type="GO" id="GO:0031122">
    <property type="term" value="P:cytoplasmic microtubule organization"/>
    <property type="evidence" value="ECO:0007669"/>
    <property type="project" value="TreeGrafter"/>
</dbReference>
<dbReference type="Gene3D" id="1.10.418.10">
    <property type="entry name" value="Calponin-like domain"/>
    <property type="match status" value="1"/>
</dbReference>
<dbReference type="CDD" id="cd22223">
    <property type="entry name" value="HkD_HkRP"/>
    <property type="match status" value="1"/>
</dbReference>
<sequence>MESTVVAASTAEIEEFIKESLVLWVESCLHRSEFITGYDFLFDGFAIHKVWLQIDPESTTNLTELKDLSGLALAMARAKNFGCIIRNIKRLFEEDFGQTILLLPDCLTLGYHPRTKQGLEEMKLLLTLLLGAAVQCPNKELFIEHIQELDIDIQHSLVELIKQVTVNHSCVLREESVEVLNAKDMYNHVLRLARERDNIYLRLVSAACPESVLSQPTFSETLPSLSLPLLTVSLLSSNTVELADLKSQLRKLRQELYESSENQLELREELDHKNAEYEKLRVESQVWQAEAKHAAEYRDVFDELRERSEMADKLEVEVQKLRDKLADSDFLKIRVEELREDNRMLFETKEMLEEELKKSRESFEHVMTLKYEIIKYKQKLTDLTLERDADRSAREALVKENAQLQLAANNTSMHMDKSLSNVENSCCSGDSNLSQELMNSLQNTVLKLESKNQRLSAALDQTANEILQLEKDKKQLRLTLEEMLDELQSSVEKNTELHHLLNNALEENKKIRDTLNELQEESDKQSLDRAVECSKILNLEKQVESSSQEKKRYQRLYESMQMRAENLESILEERGKEIERYAEILKNYDETKELKRKTSGGYVNENARSLCKNLIKGKENLEENSVLLNKNCMEHSTQTRQMNRLLGSVEWNDLPQIRVTKLETINQKLLTQHEIDLQTISTLRNKLINETLAFSKVRHKLDELGIEFDFNKDSKSIIFTVACDHEFENIQTENEQLQMENSELKLQITKLTDKLVDPINQSKLLETQYSQTVQQQNRNLDSERKALMENLSDLLKRYHELLNISLEDKKHFHAEEKSYVECMHNLNRQNEKLEKKIMKLLKKSENVQIAKKKRFTGSSSRSSMVVRAKKASFKFMNKLLIRRRVCGKVDEQQQCLHQYAFCMKNSESGSGSIATSFIPTLNETNSEFPNFSKGIKKCSSLSTF</sequence>
<reference evidence="7" key="1">
    <citation type="submission" date="2014-03" db="EMBL/GenBank/DDBJ databases">
        <authorList>
            <person name="Aksoy S."/>
            <person name="Warren W."/>
            <person name="Wilson R.K."/>
        </authorList>
    </citation>
    <scope>NUCLEOTIDE SEQUENCE [LARGE SCALE GENOMIC DNA]</scope>
    <source>
        <strain evidence="7">IAEA</strain>
    </source>
</reference>
<protein>
    <recommendedName>
        <fullName evidence="5">HOOK N-terminal domain-containing protein</fullName>
    </recommendedName>
</protein>
<reference evidence="6" key="2">
    <citation type="submission" date="2020-05" db="UniProtKB">
        <authorList>
            <consortium name="EnsemblMetazoa"/>
        </authorList>
    </citation>
    <scope>IDENTIFICATION</scope>
    <source>
        <strain evidence="6">IAEA</strain>
    </source>
</reference>
<dbReference type="GO" id="GO:0005813">
    <property type="term" value="C:centrosome"/>
    <property type="evidence" value="ECO:0007669"/>
    <property type="project" value="TreeGrafter"/>
</dbReference>
<evidence type="ECO:0000259" key="5">
    <source>
        <dbReference type="Pfam" id="PF19047"/>
    </source>
</evidence>
<comment type="subcellular location">
    <subcellularLocation>
        <location evidence="1">Cytoplasm</location>
    </subcellularLocation>
</comment>
<name>A0A1A9WTV2_9MUSC</name>
<evidence type="ECO:0000256" key="3">
    <source>
        <dbReference type="ARBA" id="ARBA00023054"/>
    </source>
</evidence>
<proteinExistence type="predicted"/>
<organism evidence="6 7">
    <name type="scientific">Glossina brevipalpis</name>
    <dbReference type="NCBI Taxonomy" id="37001"/>
    <lineage>
        <taxon>Eukaryota</taxon>
        <taxon>Metazoa</taxon>
        <taxon>Ecdysozoa</taxon>
        <taxon>Arthropoda</taxon>
        <taxon>Hexapoda</taxon>
        <taxon>Insecta</taxon>
        <taxon>Pterygota</taxon>
        <taxon>Neoptera</taxon>
        <taxon>Endopterygota</taxon>
        <taxon>Diptera</taxon>
        <taxon>Brachycera</taxon>
        <taxon>Muscomorpha</taxon>
        <taxon>Hippoboscoidea</taxon>
        <taxon>Glossinidae</taxon>
        <taxon>Glossina</taxon>
    </lineage>
</organism>
<evidence type="ECO:0000313" key="7">
    <source>
        <dbReference type="Proteomes" id="UP000091820"/>
    </source>
</evidence>
<dbReference type="InterPro" id="IPR036872">
    <property type="entry name" value="CH_dom_sf"/>
</dbReference>
<dbReference type="PANTHER" id="PTHR18947">
    <property type="entry name" value="HOOK PROTEINS"/>
    <property type="match status" value="1"/>
</dbReference>
<feature type="domain" description="HOOK N-terminal" evidence="5">
    <location>
        <begin position="19"/>
        <end position="161"/>
    </location>
</feature>
<evidence type="ECO:0000256" key="1">
    <source>
        <dbReference type="ARBA" id="ARBA00004496"/>
    </source>
</evidence>
<feature type="coiled-coil region" evidence="4">
    <location>
        <begin position="823"/>
        <end position="850"/>
    </location>
</feature>
<dbReference type="PANTHER" id="PTHR18947:SF28">
    <property type="entry name" value="GIRDIN, ISOFORM A"/>
    <property type="match status" value="1"/>
</dbReference>
<dbReference type="GO" id="GO:0051959">
    <property type="term" value="F:dynein light intermediate chain binding"/>
    <property type="evidence" value="ECO:0007669"/>
    <property type="project" value="TreeGrafter"/>
</dbReference>
<feature type="coiled-coil region" evidence="4">
    <location>
        <begin position="235"/>
        <end position="362"/>
    </location>
</feature>
<accession>A0A1A9WTV2</accession>
<evidence type="ECO:0000256" key="2">
    <source>
        <dbReference type="ARBA" id="ARBA00022490"/>
    </source>
</evidence>
<dbReference type="Pfam" id="PF19047">
    <property type="entry name" value="HOOK_N"/>
    <property type="match status" value="1"/>
</dbReference>
<feature type="coiled-coil region" evidence="4">
    <location>
        <begin position="727"/>
        <end position="797"/>
    </location>
</feature>
<dbReference type="GO" id="GO:0005737">
    <property type="term" value="C:cytoplasm"/>
    <property type="evidence" value="ECO:0007669"/>
    <property type="project" value="UniProtKB-SubCell"/>
</dbReference>
<evidence type="ECO:0000256" key="4">
    <source>
        <dbReference type="SAM" id="Coils"/>
    </source>
</evidence>
<dbReference type="InterPro" id="IPR043936">
    <property type="entry name" value="HOOK_N"/>
</dbReference>
<keyword evidence="3 4" id="KW-0175">Coiled coil</keyword>
<feature type="coiled-coil region" evidence="4">
    <location>
        <begin position="438"/>
        <end position="570"/>
    </location>
</feature>
<dbReference type="Proteomes" id="UP000091820">
    <property type="component" value="Unassembled WGS sequence"/>
</dbReference>
<dbReference type="AlphaFoldDB" id="A0A1A9WTV2"/>
<dbReference type="GO" id="GO:0008017">
    <property type="term" value="F:microtubule binding"/>
    <property type="evidence" value="ECO:0007669"/>
    <property type="project" value="TreeGrafter"/>
</dbReference>